<keyword evidence="2" id="KW-1185">Reference proteome</keyword>
<proteinExistence type="predicted"/>
<dbReference type="Proteomes" id="UP000076722">
    <property type="component" value="Unassembled WGS sequence"/>
</dbReference>
<sequence length="182" mass="20615">MSELPEWPGRRMRDIEQKSNRALRILSRCTSIGETKEASKQCFTVAPACVEFARMYRATVPVEVESSSWIKRNGVTVRNSVVRLECTFVGIDVDTCSTRPGEFIERLGVVWQIILTSASEFDVNRKRPRTRSGPSLLPRSKEFDSILKFGASWGSRALSSIVQVDVDVFALSDDWIFCWMGK</sequence>
<accession>A0A164QKK1</accession>
<name>A0A164QKK1_9AGAM</name>
<evidence type="ECO:0000313" key="1">
    <source>
        <dbReference type="EMBL" id="KZS89741.1"/>
    </source>
</evidence>
<dbReference type="AlphaFoldDB" id="A0A164QKK1"/>
<dbReference type="EMBL" id="KV419425">
    <property type="protein sequence ID" value="KZS89741.1"/>
    <property type="molecule type" value="Genomic_DNA"/>
</dbReference>
<protein>
    <submittedName>
        <fullName evidence="1">Uncharacterized protein</fullName>
    </submittedName>
</protein>
<gene>
    <name evidence="1" type="ORF">SISNIDRAFT_526047</name>
</gene>
<organism evidence="1 2">
    <name type="scientific">Sistotremastrum niveocremeum HHB9708</name>
    <dbReference type="NCBI Taxonomy" id="1314777"/>
    <lineage>
        <taxon>Eukaryota</taxon>
        <taxon>Fungi</taxon>
        <taxon>Dikarya</taxon>
        <taxon>Basidiomycota</taxon>
        <taxon>Agaricomycotina</taxon>
        <taxon>Agaricomycetes</taxon>
        <taxon>Sistotremastrales</taxon>
        <taxon>Sistotremastraceae</taxon>
        <taxon>Sertulicium</taxon>
        <taxon>Sertulicium niveocremeum</taxon>
    </lineage>
</organism>
<reference evidence="1 2" key="1">
    <citation type="journal article" date="2016" name="Mol. Biol. Evol.">
        <title>Comparative Genomics of Early-Diverging Mushroom-Forming Fungi Provides Insights into the Origins of Lignocellulose Decay Capabilities.</title>
        <authorList>
            <person name="Nagy L.G."/>
            <person name="Riley R."/>
            <person name="Tritt A."/>
            <person name="Adam C."/>
            <person name="Daum C."/>
            <person name="Floudas D."/>
            <person name="Sun H."/>
            <person name="Yadav J.S."/>
            <person name="Pangilinan J."/>
            <person name="Larsson K.H."/>
            <person name="Matsuura K."/>
            <person name="Barry K."/>
            <person name="Labutti K."/>
            <person name="Kuo R."/>
            <person name="Ohm R.A."/>
            <person name="Bhattacharya S.S."/>
            <person name="Shirouzu T."/>
            <person name="Yoshinaga Y."/>
            <person name="Martin F.M."/>
            <person name="Grigoriev I.V."/>
            <person name="Hibbett D.S."/>
        </authorList>
    </citation>
    <scope>NUCLEOTIDE SEQUENCE [LARGE SCALE GENOMIC DNA]</scope>
    <source>
        <strain evidence="1 2">HHB9708</strain>
    </source>
</reference>
<evidence type="ECO:0000313" key="2">
    <source>
        <dbReference type="Proteomes" id="UP000076722"/>
    </source>
</evidence>